<dbReference type="GO" id="GO:0009319">
    <property type="term" value="C:cytochrome o ubiquinol oxidase complex"/>
    <property type="evidence" value="ECO:0007669"/>
    <property type="project" value="TreeGrafter"/>
</dbReference>
<feature type="transmembrane region" description="Helical" evidence="1">
    <location>
        <begin position="15"/>
        <end position="37"/>
    </location>
</feature>
<keyword evidence="1" id="KW-0472">Membrane</keyword>
<keyword evidence="1" id="KW-0812">Transmembrane</keyword>
<dbReference type="PANTHER" id="PTHR36835">
    <property type="entry name" value="CYTOCHROME BO(3) UBIQUINOL OXIDASE SUBUNIT 4"/>
    <property type="match status" value="1"/>
</dbReference>
<gene>
    <name evidence="2" type="ORF">C9I82_458</name>
</gene>
<sequence length="105" mass="13218">MKYLFKKFIFLNNEIKLYIIGLFLSLFLVMLSFLIIFFRFFDRNITLDLIYFFMIFQFIIHLLCFLHFYDFLKWYLNIISMIFVFFIILIIIFGSKWILFHLQYK</sequence>
<dbReference type="GO" id="GO:0005886">
    <property type="term" value="C:plasma membrane"/>
    <property type="evidence" value="ECO:0007669"/>
    <property type="project" value="TreeGrafter"/>
</dbReference>
<feature type="transmembrane region" description="Helical" evidence="1">
    <location>
        <begin position="49"/>
        <end position="68"/>
    </location>
</feature>
<organism evidence="2 3">
    <name type="scientific">Candidatus Purcelliella pentastirinorum</name>
    <dbReference type="NCBI Taxonomy" id="472834"/>
    <lineage>
        <taxon>Bacteria</taxon>
        <taxon>Pseudomonadati</taxon>
        <taxon>Pseudomonadota</taxon>
        <taxon>Gammaproteobacteria</taxon>
        <taxon>Enterobacterales</taxon>
        <taxon>Enterobacteriaceae</taxon>
        <taxon>Candidatus Purcelliella</taxon>
    </lineage>
</organism>
<dbReference type="AlphaFoldDB" id="A0A346E099"/>
<dbReference type="GO" id="GO:0015990">
    <property type="term" value="P:electron transport coupled proton transport"/>
    <property type="evidence" value="ECO:0007669"/>
    <property type="project" value="TreeGrafter"/>
</dbReference>
<dbReference type="KEGG" id="ppet:C9I82_458"/>
<name>A0A346E099_9ENTR</name>
<reference evidence="2 3" key="1">
    <citation type="submission" date="2018-03" db="EMBL/GenBank/DDBJ databases">
        <title>A parallel universe: an anciently diverged bacterial symbiosis in a Hawaiian planthopper (Hemiptera: Cixiidae) reveals rearranged nutritional responsibilities.</title>
        <authorList>
            <person name="Bennett G."/>
            <person name="Mao M."/>
        </authorList>
    </citation>
    <scope>NUCLEOTIDE SEQUENCE [LARGE SCALE GENOMIC DNA]</scope>
    <source>
        <strain evidence="2 3">OLIH</strain>
    </source>
</reference>
<keyword evidence="1" id="KW-1133">Transmembrane helix</keyword>
<keyword evidence="3" id="KW-1185">Reference proteome</keyword>
<dbReference type="EMBL" id="CP028374">
    <property type="protein sequence ID" value="AXN02404.1"/>
    <property type="molecule type" value="Genomic_DNA"/>
</dbReference>
<proteinExistence type="predicted"/>
<feature type="transmembrane region" description="Helical" evidence="1">
    <location>
        <begin position="74"/>
        <end position="99"/>
    </location>
</feature>
<dbReference type="InterPro" id="IPR050968">
    <property type="entry name" value="Cytochrome_c_oxidase_bac_sub4"/>
</dbReference>
<dbReference type="GO" id="GO:0015078">
    <property type="term" value="F:proton transmembrane transporter activity"/>
    <property type="evidence" value="ECO:0007669"/>
    <property type="project" value="TreeGrafter"/>
</dbReference>
<accession>A0A346E099</accession>
<dbReference type="PANTHER" id="PTHR36835:SF1">
    <property type="entry name" value="CYTOCHROME BO(3) UBIQUINOL OXIDASE SUBUNIT 4"/>
    <property type="match status" value="1"/>
</dbReference>
<dbReference type="GO" id="GO:0009486">
    <property type="term" value="F:cytochrome bo3 ubiquinol oxidase activity"/>
    <property type="evidence" value="ECO:0007669"/>
    <property type="project" value="TreeGrafter"/>
</dbReference>
<evidence type="ECO:0000256" key="1">
    <source>
        <dbReference type="SAM" id="Phobius"/>
    </source>
</evidence>
<evidence type="ECO:0000313" key="3">
    <source>
        <dbReference type="Proteomes" id="UP000256856"/>
    </source>
</evidence>
<evidence type="ECO:0000313" key="2">
    <source>
        <dbReference type="EMBL" id="AXN02404.1"/>
    </source>
</evidence>
<protein>
    <submittedName>
        <fullName evidence="2">Cytochrome O ubiquinol oxidase subunit CyoD</fullName>
    </submittedName>
</protein>
<dbReference type="Proteomes" id="UP000256856">
    <property type="component" value="Chromosome"/>
</dbReference>
<dbReference type="GO" id="GO:0019646">
    <property type="term" value="P:aerobic electron transport chain"/>
    <property type="evidence" value="ECO:0007669"/>
    <property type="project" value="TreeGrafter"/>
</dbReference>